<feature type="transmembrane region" description="Helical" evidence="2">
    <location>
        <begin position="21"/>
        <end position="38"/>
    </location>
</feature>
<dbReference type="RefSeq" id="WP_126803759.1">
    <property type="nucleotide sequence ID" value="NZ_PIPL01000001.1"/>
</dbReference>
<evidence type="ECO:0000313" key="4">
    <source>
        <dbReference type="Proteomes" id="UP000288293"/>
    </source>
</evidence>
<dbReference type="AlphaFoldDB" id="A0A432WAD9"/>
<feature type="compositionally biased region" description="Basic and acidic residues" evidence="1">
    <location>
        <begin position="604"/>
        <end position="615"/>
    </location>
</feature>
<dbReference type="EMBL" id="PIPL01000001">
    <property type="protein sequence ID" value="RUO26946.1"/>
    <property type="molecule type" value="Genomic_DNA"/>
</dbReference>
<keyword evidence="4" id="KW-1185">Reference proteome</keyword>
<evidence type="ECO:0000256" key="1">
    <source>
        <dbReference type="SAM" id="MobiDB-lite"/>
    </source>
</evidence>
<feature type="transmembrane region" description="Helical" evidence="2">
    <location>
        <begin position="275"/>
        <end position="300"/>
    </location>
</feature>
<proteinExistence type="predicted"/>
<feature type="transmembrane region" description="Helical" evidence="2">
    <location>
        <begin position="187"/>
        <end position="208"/>
    </location>
</feature>
<feature type="transmembrane region" description="Helical" evidence="2">
    <location>
        <begin position="442"/>
        <end position="465"/>
    </location>
</feature>
<sequence length="633" mass="69964">MAYDFGSQGLGITNPFKKEGAIRLIGGLAITAVGLYALLQVTSLIGDNLVAAWIYAATGFLLLVAGLKRCGSGLMQLFKFFVGRSIPSSLAHNLTKSERENAEIEAKQGSLAYNKSTLESMLMGRKNATFTEPQGWMGRLVHSLFPRLVFMPYPIRNVVQEVVSAVITTLIAFIAFGLTYFVASSGLAGAAGHIIIPAFSVFLLVYLVSTWRKAAVNVKLDKVKALHSANAGSVAKIIAFSIIFPVLIGLGYHYLQTNAAFQLDEIGAITGQIELFSAWPMLFLLLVLAAIITTFVMTLVSGRANQVNTATEVAEYRENMQESVHPHEIFINIENIVLANRRYKEVPNRTYIDFNPTLNEQSQGKGDFSGELLIETQPAYAKHEEQPVFSLMRLISTALAQVLLVVGAIFFLLLASNLVYVYDFFSTTDFSSAQMNDPDFVSSWMGQASTVVIAAVGSFFAWLIISLMGRLLEGFTHIFWAELQFNSLLMYMKTEGTFSESKISTGMSIHDSTRSENVIVKSSITPWIVTSRIISSTFAGSGQNNVDMPRYVMSMHKNQDELNIMVEEIRHFLRNRENIAGFTNTKDLQHAENILRVNQVSRGEEGNHKLEHDEQAAGYLRSQSEAEEEAGKS</sequence>
<feature type="region of interest" description="Disordered" evidence="1">
    <location>
        <begin position="604"/>
        <end position="633"/>
    </location>
</feature>
<keyword evidence="2" id="KW-0812">Transmembrane</keyword>
<evidence type="ECO:0000313" key="3">
    <source>
        <dbReference type="EMBL" id="RUO26946.1"/>
    </source>
</evidence>
<accession>A0A432WAD9</accession>
<protein>
    <submittedName>
        <fullName evidence="3">Uncharacterized protein</fullName>
    </submittedName>
</protein>
<name>A0A432WAD9_9GAMM</name>
<dbReference type="Proteomes" id="UP000288293">
    <property type="component" value="Unassembled WGS sequence"/>
</dbReference>
<evidence type="ECO:0000256" key="2">
    <source>
        <dbReference type="SAM" id="Phobius"/>
    </source>
</evidence>
<feature type="transmembrane region" description="Helical" evidence="2">
    <location>
        <begin position="162"/>
        <end position="181"/>
    </location>
</feature>
<organism evidence="3 4">
    <name type="scientific">Aliidiomarina minuta</name>
    <dbReference type="NCBI Taxonomy" id="880057"/>
    <lineage>
        <taxon>Bacteria</taxon>
        <taxon>Pseudomonadati</taxon>
        <taxon>Pseudomonadota</taxon>
        <taxon>Gammaproteobacteria</taxon>
        <taxon>Alteromonadales</taxon>
        <taxon>Idiomarinaceae</taxon>
        <taxon>Aliidiomarina</taxon>
    </lineage>
</organism>
<dbReference type="OrthoDB" id="8481281at2"/>
<feature type="transmembrane region" description="Helical" evidence="2">
    <location>
        <begin position="229"/>
        <end position="255"/>
    </location>
</feature>
<keyword evidence="2" id="KW-1133">Transmembrane helix</keyword>
<keyword evidence="2" id="KW-0472">Membrane</keyword>
<feature type="transmembrane region" description="Helical" evidence="2">
    <location>
        <begin position="402"/>
        <end position="422"/>
    </location>
</feature>
<comment type="caution">
    <text evidence="3">The sequence shown here is derived from an EMBL/GenBank/DDBJ whole genome shotgun (WGS) entry which is preliminary data.</text>
</comment>
<feature type="transmembrane region" description="Helical" evidence="2">
    <location>
        <begin position="50"/>
        <end position="67"/>
    </location>
</feature>
<gene>
    <name evidence="3" type="ORF">CWE09_09710</name>
</gene>
<reference evidence="3 4" key="1">
    <citation type="journal article" date="2011" name="Front. Microbiol.">
        <title>Genomic signatures of strain selection and enhancement in Bacillus atrophaeus var. globigii, a historical biowarfare simulant.</title>
        <authorList>
            <person name="Gibbons H.S."/>
            <person name="Broomall S.M."/>
            <person name="McNew L.A."/>
            <person name="Daligault H."/>
            <person name="Chapman C."/>
            <person name="Bruce D."/>
            <person name="Karavis M."/>
            <person name="Krepps M."/>
            <person name="McGregor P.A."/>
            <person name="Hong C."/>
            <person name="Park K.H."/>
            <person name="Akmal A."/>
            <person name="Feldman A."/>
            <person name="Lin J.S."/>
            <person name="Chang W.E."/>
            <person name="Higgs B.W."/>
            <person name="Demirev P."/>
            <person name="Lindquist J."/>
            <person name="Liem A."/>
            <person name="Fochler E."/>
            <person name="Read T.D."/>
            <person name="Tapia R."/>
            <person name="Johnson S."/>
            <person name="Bishop-Lilly K.A."/>
            <person name="Detter C."/>
            <person name="Han C."/>
            <person name="Sozhamannan S."/>
            <person name="Rosenzweig C.N."/>
            <person name="Skowronski E.W."/>
        </authorList>
    </citation>
    <scope>NUCLEOTIDE SEQUENCE [LARGE SCALE GENOMIC DNA]</scope>
    <source>
        <strain evidence="3 4">MLST1</strain>
    </source>
</reference>